<comment type="caution">
    <text evidence="2">The sequence shown here is derived from an EMBL/GenBank/DDBJ whole genome shotgun (WGS) entry which is preliminary data.</text>
</comment>
<name>A0A7W9LCU7_9ACTN</name>
<dbReference type="PANTHER" id="PTHR43649:SF32">
    <property type="entry name" value="SUGAR BINDING SECRETED PROTEIN"/>
    <property type="match status" value="1"/>
</dbReference>
<dbReference type="Gene3D" id="3.40.190.10">
    <property type="entry name" value="Periplasmic binding protein-like II"/>
    <property type="match status" value="1"/>
</dbReference>
<evidence type="ECO:0000313" key="2">
    <source>
        <dbReference type="EMBL" id="MBB5779099.1"/>
    </source>
</evidence>
<keyword evidence="1" id="KW-0732">Signal</keyword>
<gene>
    <name evidence="2" type="ORF">HD596_005855</name>
</gene>
<sequence>MKIRNVTPVVLAAALALSTAACGGGGGGTPSQPSGGDSKSFEFWSFSGIDQKASVDEYQKVNPGVQVKLTEVGSSTETAQALTTALAGGKVPDLVLIQGDDLPKFVQQPQNFYDLRQLGADKIKGDYLDWVISQPTAKDGSIIGIPTDVGGMAVAYRTDLFKEAGLPTDREEVSKLWPTWDAFIETGKKYVAKTGKAFVDNASTSVFYQAVNQGPQKYYDPSGNVVYSTSPQVKTAFDLALKAMQAGITAKQSSFTDGWSAGMSKGQFAVISAPSWMLGSIRRTAPDTKGKWDIATIPGGAGNWGGSYLAIPKGAKNAKAAWDYISKMQSPQGQLAHFLNAGSLPTTPSVYKDPKLTGKKDEFFSGAPIGKIYTDSLLGLKPFYIGPDSSAIGQELQNALNNVELGKGDAAKAWDTALANIKTAIGK</sequence>
<organism evidence="2 3">
    <name type="scientific">Nonomuraea jabiensis</name>
    <dbReference type="NCBI Taxonomy" id="882448"/>
    <lineage>
        <taxon>Bacteria</taxon>
        <taxon>Bacillati</taxon>
        <taxon>Actinomycetota</taxon>
        <taxon>Actinomycetes</taxon>
        <taxon>Streptosporangiales</taxon>
        <taxon>Streptosporangiaceae</taxon>
        <taxon>Nonomuraea</taxon>
    </lineage>
</organism>
<dbReference type="Proteomes" id="UP000579153">
    <property type="component" value="Unassembled WGS sequence"/>
</dbReference>
<dbReference type="AlphaFoldDB" id="A0A7W9LCU7"/>
<dbReference type="PROSITE" id="PS51257">
    <property type="entry name" value="PROKAR_LIPOPROTEIN"/>
    <property type="match status" value="1"/>
</dbReference>
<feature type="chain" id="PRO_5031506898" evidence="1">
    <location>
        <begin position="24"/>
        <end position="427"/>
    </location>
</feature>
<dbReference type="SUPFAM" id="SSF53850">
    <property type="entry name" value="Periplasmic binding protein-like II"/>
    <property type="match status" value="1"/>
</dbReference>
<keyword evidence="3" id="KW-1185">Reference proteome</keyword>
<dbReference type="Pfam" id="PF13416">
    <property type="entry name" value="SBP_bac_8"/>
    <property type="match status" value="1"/>
</dbReference>
<dbReference type="PANTHER" id="PTHR43649">
    <property type="entry name" value="ARABINOSE-BINDING PROTEIN-RELATED"/>
    <property type="match status" value="1"/>
</dbReference>
<feature type="signal peptide" evidence="1">
    <location>
        <begin position="1"/>
        <end position="23"/>
    </location>
</feature>
<accession>A0A7W9LCU7</accession>
<dbReference type="InterPro" id="IPR006059">
    <property type="entry name" value="SBP"/>
</dbReference>
<evidence type="ECO:0000256" key="1">
    <source>
        <dbReference type="SAM" id="SignalP"/>
    </source>
</evidence>
<proteinExistence type="predicted"/>
<protein>
    <submittedName>
        <fullName evidence="2">Cellobiose transport system substrate-binding protein</fullName>
    </submittedName>
</protein>
<dbReference type="InterPro" id="IPR050490">
    <property type="entry name" value="Bact_solute-bd_prot1"/>
</dbReference>
<evidence type="ECO:0000313" key="3">
    <source>
        <dbReference type="Proteomes" id="UP000579153"/>
    </source>
</evidence>
<dbReference type="EMBL" id="JACHMB010000001">
    <property type="protein sequence ID" value="MBB5779099.1"/>
    <property type="molecule type" value="Genomic_DNA"/>
</dbReference>
<dbReference type="RefSeq" id="WP_185072458.1">
    <property type="nucleotide sequence ID" value="NZ_CBDRAU010000039.1"/>
</dbReference>
<reference evidence="2 3" key="1">
    <citation type="submission" date="2020-08" db="EMBL/GenBank/DDBJ databases">
        <title>Sequencing the genomes of 1000 actinobacteria strains.</title>
        <authorList>
            <person name="Klenk H.-P."/>
        </authorList>
    </citation>
    <scope>NUCLEOTIDE SEQUENCE [LARGE SCALE GENOMIC DNA]</scope>
    <source>
        <strain evidence="2 3">DSM 45507</strain>
    </source>
</reference>